<accession>U6MJ86</accession>
<name>U6MJ86_EIMMA</name>
<dbReference type="GeneID" id="25335168"/>
<dbReference type="AlphaFoldDB" id="U6MJ86"/>
<reference evidence="1" key="1">
    <citation type="submission" date="2013-10" db="EMBL/GenBank/DDBJ databases">
        <title>Genomic analysis of the causative agents of coccidiosis in chickens.</title>
        <authorList>
            <person name="Reid A.J."/>
            <person name="Blake D."/>
            <person name="Billington K."/>
            <person name="Browne H."/>
            <person name="Dunn M."/>
            <person name="Hung S."/>
            <person name="Kawahara F."/>
            <person name="Miranda-Saavedra D."/>
            <person name="Mourier T."/>
            <person name="Nagra H."/>
            <person name="Otto T.D."/>
            <person name="Rawlings N."/>
            <person name="Sanchez A."/>
            <person name="Sanders M."/>
            <person name="Subramaniam C."/>
            <person name="Tay Y."/>
            <person name="Dear P."/>
            <person name="Doerig C."/>
            <person name="Gruber A."/>
            <person name="Parkinson J."/>
            <person name="Shirley M."/>
            <person name="Wan K.L."/>
            <person name="Berriman M."/>
            <person name="Tomley F."/>
            <person name="Pain A."/>
        </authorList>
    </citation>
    <scope>NUCLEOTIDE SEQUENCE [LARGE SCALE GENOMIC DNA]</scope>
    <source>
        <strain evidence="1">Weybridge</strain>
    </source>
</reference>
<dbReference type="EMBL" id="HG722198">
    <property type="protein sequence ID" value="CDJ61715.1"/>
    <property type="molecule type" value="Genomic_DNA"/>
</dbReference>
<dbReference type="Proteomes" id="UP000030763">
    <property type="component" value="Unassembled WGS sequence"/>
</dbReference>
<proteinExistence type="predicted"/>
<dbReference type="RefSeq" id="XP_013338365.1">
    <property type="nucleotide sequence ID" value="XM_013482911.1"/>
</dbReference>
<dbReference type="VEuPathDB" id="ToxoDB:EMWEY_00011820"/>
<sequence length="530" mass="58601">MVIGNFANIPLSDFAHIFVGSETSDSGMLSFVLLGTVLPREQQLNEALELSLPAKEHEVVRESVDAPSSHKIQHNRSSLSYSDQCNGLFVSMAPRRSARVTLTTAVYVVTILILVSICRAVHNREQVPGLMRRRLSEGGEGMDEDQLSIVEECLQLEADLGLLYQRATSSPDKSDSSSRIAELVSMLSDAAQAHESMQGRSVAFGGISTGEVVPDERQSNINNNLLKWQHASSSGSDVLRYMQSGYSSLPVEPRFSSVSPALDVASWIQTVPCTSIQAERQEADRAFSVDCGASNAGKASTTSVLTPPSAEVMTHPYVRLPVLEAGVVPRDIDTSRLFSSHGLEKPRFCHALERPLFSHALDKPLAAELHKMRKLFVKKTLNQEDADNLIASVETLTSIMWARAQRRHRDFRPFAIAGLYAINFLAFDSLVCAMQLLGDSLKVHLWWNNFVDAFDFRLHLKMLQDSGAGPGGFCRRLAKRLAPVLLVYKAGNRADLAEVLALKRLVFCSQDRPKYFKSPEWTPWQRDGGC</sequence>
<organism evidence="1 2">
    <name type="scientific">Eimeria maxima</name>
    <name type="common">Coccidian parasite</name>
    <dbReference type="NCBI Taxonomy" id="5804"/>
    <lineage>
        <taxon>Eukaryota</taxon>
        <taxon>Sar</taxon>
        <taxon>Alveolata</taxon>
        <taxon>Apicomplexa</taxon>
        <taxon>Conoidasida</taxon>
        <taxon>Coccidia</taxon>
        <taxon>Eucoccidiorida</taxon>
        <taxon>Eimeriorina</taxon>
        <taxon>Eimeriidae</taxon>
        <taxon>Eimeria</taxon>
    </lineage>
</organism>
<protein>
    <submittedName>
        <fullName evidence="1">Uncharacterized protein</fullName>
    </submittedName>
</protein>
<evidence type="ECO:0000313" key="1">
    <source>
        <dbReference type="EMBL" id="CDJ61715.1"/>
    </source>
</evidence>
<evidence type="ECO:0000313" key="2">
    <source>
        <dbReference type="Proteomes" id="UP000030763"/>
    </source>
</evidence>
<gene>
    <name evidence="1" type="ORF">EMWEY_00011820</name>
</gene>
<dbReference type="OrthoDB" id="347609at2759"/>
<keyword evidence="2" id="KW-1185">Reference proteome</keyword>
<reference evidence="1" key="2">
    <citation type="submission" date="2013-10" db="EMBL/GenBank/DDBJ databases">
        <authorList>
            <person name="Aslett M."/>
        </authorList>
    </citation>
    <scope>NUCLEOTIDE SEQUENCE [LARGE SCALE GENOMIC DNA]</scope>
    <source>
        <strain evidence="1">Weybridge</strain>
    </source>
</reference>